<evidence type="ECO:0000256" key="2">
    <source>
        <dbReference type="ARBA" id="ARBA00002312"/>
    </source>
</evidence>
<keyword evidence="14" id="KW-1185">Reference proteome</keyword>
<dbReference type="GO" id="GO:0005886">
    <property type="term" value="C:plasma membrane"/>
    <property type="evidence" value="ECO:0007669"/>
    <property type="project" value="UniProtKB-SubCell"/>
</dbReference>
<evidence type="ECO:0000256" key="6">
    <source>
        <dbReference type="ARBA" id="ARBA00022801"/>
    </source>
</evidence>
<dbReference type="PANTHER" id="PTHR43390">
    <property type="entry name" value="SIGNAL PEPTIDASE I"/>
    <property type="match status" value="1"/>
</dbReference>
<dbReference type="GeneID" id="77844390"/>
<dbReference type="EMBL" id="JABEVU030000001">
    <property type="protein sequence ID" value="MDB0579626.1"/>
    <property type="molecule type" value="Genomic_DNA"/>
</dbReference>
<dbReference type="Pfam" id="PF10502">
    <property type="entry name" value="Peptidase_S26"/>
    <property type="match status" value="1"/>
</dbReference>
<dbReference type="PROSITE" id="PS00761">
    <property type="entry name" value="SPASE_I_3"/>
    <property type="match status" value="1"/>
</dbReference>
<name>A0A0C2HPW1_9STAP</name>
<dbReference type="Gene3D" id="2.10.109.10">
    <property type="entry name" value="Umud Fragment, subunit A"/>
    <property type="match status" value="1"/>
</dbReference>
<feature type="transmembrane region" description="Helical" evidence="8">
    <location>
        <begin position="7"/>
        <end position="30"/>
    </location>
</feature>
<reference evidence="11 13" key="1">
    <citation type="submission" date="2015-01" db="EMBL/GenBank/DDBJ databases">
        <title>Genome sequences of high lactate-tolerant strain Salinicoccus roseus W12 with industrial interest.</title>
        <authorList>
            <person name="Wang H."/>
            <person name="Yu B."/>
        </authorList>
    </citation>
    <scope>NUCLEOTIDE SEQUENCE [LARGE SCALE GENOMIC DNA]</scope>
    <source>
        <strain evidence="11 13">W12</strain>
    </source>
</reference>
<protein>
    <recommendedName>
        <fullName evidence="8">Signal peptidase I</fullName>
        <ecNumber evidence="8">3.4.21.89</ecNumber>
    </recommendedName>
</protein>
<evidence type="ECO:0000259" key="10">
    <source>
        <dbReference type="Pfam" id="PF10502"/>
    </source>
</evidence>
<dbReference type="PANTHER" id="PTHR43390:SF1">
    <property type="entry name" value="CHLOROPLAST PROCESSING PEPTIDASE"/>
    <property type="match status" value="1"/>
</dbReference>
<dbReference type="InterPro" id="IPR019758">
    <property type="entry name" value="Pept_S26A_signal_pept_1_CS"/>
</dbReference>
<dbReference type="InterPro" id="IPR000223">
    <property type="entry name" value="Pept_S26A_signal_pept_1"/>
</dbReference>
<reference evidence="12" key="3">
    <citation type="submission" date="2022-12" db="EMBL/GenBank/DDBJ databases">
        <title>Genome analysis and biological profiling of marine Salinicoccus roseus MOSEL-ME25.</title>
        <authorList>
            <person name="Mirza F.T."/>
            <person name="Xie Y."/>
            <person name="Shinwari Z.K."/>
        </authorList>
    </citation>
    <scope>NUCLEOTIDE SEQUENCE</scope>
    <source>
        <strain evidence="12">MOSEL-ME25</strain>
    </source>
</reference>
<evidence type="ECO:0000313" key="12">
    <source>
        <dbReference type="EMBL" id="MDB0579626.1"/>
    </source>
</evidence>
<evidence type="ECO:0000256" key="7">
    <source>
        <dbReference type="PIRSR" id="PIRSR600223-1"/>
    </source>
</evidence>
<keyword evidence="8" id="KW-0812">Transmembrane</keyword>
<evidence type="ECO:0000313" key="13">
    <source>
        <dbReference type="Proteomes" id="UP000031546"/>
    </source>
</evidence>
<dbReference type="GO" id="GO:0006465">
    <property type="term" value="P:signal peptide processing"/>
    <property type="evidence" value="ECO:0007669"/>
    <property type="project" value="InterPro"/>
</dbReference>
<proteinExistence type="inferred from homology"/>
<dbReference type="PRINTS" id="PR00727">
    <property type="entry name" value="LEADERPTASE"/>
</dbReference>
<dbReference type="RefSeq" id="WP_040105010.1">
    <property type="nucleotide sequence ID" value="NZ_JABEVU030000001.1"/>
</dbReference>
<dbReference type="PROSITE" id="PS00760">
    <property type="entry name" value="SPASE_I_2"/>
    <property type="match status" value="1"/>
</dbReference>
<dbReference type="Proteomes" id="UP000031546">
    <property type="component" value="Unassembled WGS sequence"/>
</dbReference>
<dbReference type="NCBIfam" id="TIGR02227">
    <property type="entry name" value="sigpep_I_bact"/>
    <property type="match status" value="1"/>
</dbReference>
<dbReference type="PROSITE" id="PS00501">
    <property type="entry name" value="SPASE_I_1"/>
    <property type="match status" value="1"/>
</dbReference>
<dbReference type="OrthoDB" id="9802919at2"/>
<dbReference type="InterPro" id="IPR019757">
    <property type="entry name" value="Pept_S26A_signal_pept_1_Lys-AS"/>
</dbReference>
<dbReference type="SUPFAM" id="SSF51306">
    <property type="entry name" value="LexA/Signal peptidase"/>
    <property type="match status" value="1"/>
</dbReference>
<evidence type="ECO:0000256" key="5">
    <source>
        <dbReference type="ARBA" id="ARBA00022670"/>
    </source>
</evidence>
<evidence type="ECO:0000256" key="4">
    <source>
        <dbReference type="ARBA" id="ARBA00009370"/>
    </source>
</evidence>
<keyword evidence="5 8" id="KW-0645">Protease</keyword>
<evidence type="ECO:0000256" key="9">
    <source>
        <dbReference type="RuleBase" id="RU362042"/>
    </source>
</evidence>
<dbReference type="CDD" id="cd06530">
    <property type="entry name" value="S26_SPase_I"/>
    <property type="match status" value="1"/>
</dbReference>
<feature type="active site" evidence="7">
    <location>
        <position position="36"/>
    </location>
</feature>
<evidence type="ECO:0000313" key="14">
    <source>
        <dbReference type="Proteomes" id="UP000527860"/>
    </source>
</evidence>
<evidence type="ECO:0000313" key="11">
    <source>
        <dbReference type="EMBL" id="KIH71546.1"/>
    </source>
</evidence>
<evidence type="ECO:0000256" key="1">
    <source>
        <dbReference type="ARBA" id="ARBA00000677"/>
    </source>
</evidence>
<evidence type="ECO:0000256" key="3">
    <source>
        <dbReference type="ARBA" id="ARBA00004401"/>
    </source>
</evidence>
<dbReference type="STRING" id="45670.SN16_02405"/>
<dbReference type="InterPro" id="IPR019756">
    <property type="entry name" value="Pept_S26A_signal_pept_1_Ser-AS"/>
</dbReference>
<reference evidence="12" key="2">
    <citation type="submission" date="2020-04" db="EMBL/GenBank/DDBJ databases">
        <authorList>
            <person name="Tanveer F."/>
            <person name="Xie Y."/>
            <person name="Shinwari Z.K."/>
        </authorList>
    </citation>
    <scope>NUCLEOTIDE SEQUENCE</scope>
    <source>
        <strain evidence="12">MOSEL-ME25</strain>
    </source>
</reference>
<evidence type="ECO:0000256" key="8">
    <source>
        <dbReference type="RuleBase" id="RU003993"/>
    </source>
</evidence>
<dbReference type="AlphaFoldDB" id="A0A0C2HPW1"/>
<feature type="domain" description="Peptidase S26" evidence="10">
    <location>
        <begin position="6"/>
        <end position="167"/>
    </location>
</feature>
<dbReference type="EC" id="3.4.21.89" evidence="8"/>
<organism evidence="11 13">
    <name type="scientific">Salinicoccus roseus</name>
    <dbReference type="NCBI Taxonomy" id="45670"/>
    <lineage>
        <taxon>Bacteria</taxon>
        <taxon>Bacillati</taxon>
        <taxon>Bacillota</taxon>
        <taxon>Bacilli</taxon>
        <taxon>Bacillales</taxon>
        <taxon>Staphylococcaceae</taxon>
        <taxon>Salinicoccus</taxon>
    </lineage>
</organism>
<dbReference type="GO" id="GO:0009003">
    <property type="term" value="F:signal peptidase activity"/>
    <property type="evidence" value="ECO:0007669"/>
    <property type="project" value="UniProtKB-EC"/>
</dbReference>
<dbReference type="InterPro" id="IPR036286">
    <property type="entry name" value="LexA/Signal_pep-like_sf"/>
</dbReference>
<keyword evidence="8" id="KW-0472">Membrane</keyword>
<accession>A0A0C2HPW1</accession>
<gene>
    <name evidence="12" type="primary">lepB</name>
    <name evidence="12" type="ORF">F7P68_0003710</name>
    <name evidence="11" type="ORF">SN16_02405</name>
</gene>
<comment type="function">
    <text evidence="2">Essential for cell viability.</text>
</comment>
<comment type="caution">
    <text evidence="11">The sequence shown here is derived from an EMBL/GenBank/DDBJ whole genome shotgun (WGS) entry which is preliminary data.</text>
</comment>
<keyword evidence="6 8" id="KW-0378">Hydrolase</keyword>
<comment type="similarity">
    <text evidence="4 9">Belongs to the peptidase S26 family.</text>
</comment>
<sequence length="177" mass="20143">MKKEIGEWLVAILIAVVLIVLIRSFLFVSYTVDGLSMDPTFEDEDRVVVNKLMDNFGEYETGDVVVFNSEAGPAYVKRIIGTPGDTVTMEDKQIYVNDEPLEEDYVVHRTDSYMDNFTLQDLGVEGETIPEGQYLVLGDNRPLSRDSRDFGTVDESQIIGEVQLRFWPFNRIAVNFD</sequence>
<dbReference type="EMBL" id="JXII01000002">
    <property type="protein sequence ID" value="KIH71546.1"/>
    <property type="molecule type" value="Genomic_DNA"/>
</dbReference>
<feature type="active site" evidence="7">
    <location>
        <position position="77"/>
    </location>
</feature>
<dbReference type="GO" id="GO:0004252">
    <property type="term" value="F:serine-type endopeptidase activity"/>
    <property type="evidence" value="ECO:0007669"/>
    <property type="project" value="InterPro"/>
</dbReference>
<comment type="subcellular location">
    <subcellularLocation>
        <location evidence="3">Cell membrane</location>
        <topology evidence="3">Single-pass type II membrane protein</topology>
    </subcellularLocation>
    <subcellularLocation>
        <location evidence="9">Membrane</location>
        <topology evidence="9">Single-pass type II membrane protein</topology>
    </subcellularLocation>
</comment>
<keyword evidence="8" id="KW-1133">Transmembrane helix</keyword>
<dbReference type="Proteomes" id="UP000527860">
    <property type="component" value="Unassembled WGS sequence"/>
</dbReference>
<comment type="catalytic activity">
    <reaction evidence="1 8">
        <text>Cleavage of hydrophobic, N-terminal signal or leader sequences from secreted and periplasmic proteins.</text>
        <dbReference type="EC" id="3.4.21.89"/>
    </reaction>
</comment>
<dbReference type="InterPro" id="IPR019533">
    <property type="entry name" value="Peptidase_S26"/>
</dbReference>